<sequence length="161" mass="17965">MLLMADSNNSSIKLFNTQGEHIDSLCCSHYPFRLAVLDSGSYSRPLVAVTLPHCPAIDILKVDDNKVKKERTIETSRRYFAVAALDATTLAVGYHRRPGIDLINLSGEVLREIRSRERVFYMEATEDGDLLCCAAGNKILRVRVDPVDVVLYKLGLLLSLL</sequence>
<evidence type="ECO:0000313" key="1">
    <source>
        <dbReference type="EMBL" id="GFO34098.1"/>
    </source>
</evidence>
<protein>
    <submittedName>
        <fullName evidence="1">Uncharacterized protein</fullName>
    </submittedName>
</protein>
<name>A0AAV4CQE5_9GAST</name>
<reference evidence="1 2" key="1">
    <citation type="journal article" date="2021" name="Elife">
        <title>Chloroplast acquisition without the gene transfer in kleptoplastic sea slugs, Plakobranchus ocellatus.</title>
        <authorList>
            <person name="Maeda T."/>
            <person name="Takahashi S."/>
            <person name="Yoshida T."/>
            <person name="Shimamura S."/>
            <person name="Takaki Y."/>
            <person name="Nagai Y."/>
            <person name="Toyoda A."/>
            <person name="Suzuki Y."/>
            <person name="Arimoto A."/>
            <person name="Ishii H."/>
            <person name="Satoh N."/>
            <person name="Nishiyama T."/>
            <person name="Hasebe M."/>
            <person name="Maruyama T."/>
            <person name="Minagawa J."/>
            <person name="Obokata J."/>
            <person name="Shigenobu S."/>
        </authorList>
    </citation>
    <scope>NUCLEOTIDE SEQUENCE [LARGE SCALE GENOMIC DNA]</scope>
</reference>
<accession>A0AAV4CQE5</accession>
<dbReference type="SUPFAM" id="SSF50969">
    <property type="entry name" value="YVTN repeat-like/Quinoprotein amine dehydrogenase"/>
    <property type="match status" value="1"/>
</dbReference>
<organism evidence="1 2">
    <name type="scientific">Plakobranchus ocellatus</name>
    <dbReference type="NCBI Taxonomy" id="259542"/>
    <lineage>
        <taxon>Eukaryota</taxon>
        <taxon>Metazoa</taxon>
        <taxon>Spiralia</taxon>
        <taxon>Lophotrochozoa</taxon>
        <taxon>Mollusca</taxon>
        <taxon>Gastropoda</taxon>
        <taxon>Heterobranchia</taxon>
        <taxon>Euthyneura</taxon>
        <taxon>Panpulmonata</taxon>
        <taxon>Sacoglossa</taxon>
        <taxon>Placobranchoidea</taxon>
        <taxon>Plakobranchidae</taxon>
        <taxon>Plakobranchus</taxon>
    </lineage>
</organism>
<keyword evidence="2" id="KW-1185">Reference proteome</keyword>
<gene>
    <name evidence="1" type="ORF">PoB_006060300</name>
</gene>
<proteinExistence type="predicted"/>
<evidence type="ECO:0000313" key="2">
    <source>
        <dbReference type="Proteomes" id="UP000735302"/>
    </source>
</evidence>
<comment type="caution">
    <text evidence="1">The sequence shown here is derived from an EMBL/GenBank/DDBJ whole genome shotgun (WGS) entry which is preliminary data.</text>
</comment>
<dbReference type="Proteomes" id="UP000735302">
    <property type="component" value="Unassembled WGS sequence"/>
</dbReference>
<dbReference type="InterPro" id="IPR011044">
    <property type="entry name" value="Quino_amine_DH_bsu"/>
</dbReference>
<dbReference type="AlphaFoldDB" id="A0AAV4CQE5"/>
<dbReference type="EMBL" id="BLXT01006874">
    <property type="protein sequence ID" value="GFO34098.1"/>
    <property type="molecule type" value="Genomic_DNA"/>
</dbReference>